<sequence>MTTEHGHDTRPRFPSGLVLSGHGLVLREWTDDDLPVMAGLFDDPDVAYWTPLATPFDLAAARAYLERARRSLAADQRLHLAITTDGGEAKGEVLLSRDLRDGSAAALGYAVGAAHRGRRLAVRAVRVLADYALTTAGLARVYLEIERENESSVRVARAAGFRLTDTPPATTEEKGRTLELLTWSSP</sequence>
<feature type="domain" description="N-acetyltransferase" evidence="1">
    <location>
        <begin position="24"/>
        <end position="179"/>
    </location>
</feature>
<keyword evidence="2" id="KW-0808">Transferase</keyword>
<accession>A0ABV9EA47</accession>
<dbReference type="InterPro" id="IPR016181">
    <property type="entry name" value="Acyl_CoA_acyltransferase"/>
</dbReference>
<keyword evidence="2" id="KW-0012">Acyltransferase</keyword>
<dbReference type="InterPro" id="IPR051531">
    <property type="entry name" value="N-acetyltransferase"/>
</dbReference>
<evidence type="ECO:0000313" key="3">
    <source>
        <dbReference type="Proteomes" id="UP001595891"/>
    </source>
</evidence>
<proteinExistence type="predicted"/>
<dbReference type="EMBL" id="JBHSFN010000001">
    <property type="protein sequence ID" value="MFC4584879.1"/>
    <property type="molecule type" value="Genomic_DNA"/>
</dbReference>
<dbReference type="Proteomes" id="UP001595891">
    <property type="component" value="Unassembled WGS sequence"/>
</dbReference>
<dbReference type="InterPro" id="IPR000182">
    <property type="entry name" value="GNAT_dom"/>
</dbReference>
<dbReference type="PANTHER" id="PTHR43792">
    <property type="entry name" value="GNAT FAMILY, PUTATIVE (AFU_ORTHOLOGUE AFUA_3G00765)-RELATED-RELATED"/>
    <property type="match status" value="1"/>
</dbReference>
<dbReference type="GO" id="GO:0016746">
    <property type="term" value="F:acyltransferase activity"/>
    <property type="evidence" value="ECO:0007669"/>
    <property type="project" value="UniProtKB-KW"/>
</dbReference>
<dbReference type="PROSITE" id="PS51186">
    <property type="entry name" value="GNAT"/>
    <property type="match status" value="1"/>
</dbReference>
<dbReference type="RefSeq" id="WP_262840917.1">
    <property type="nucleotide sequence ID" value="NZ_JANZYP010000003.1"/>
</dbReference>
<protein>
    <submittedName>
        <fullName evidence="2">GNAT family N-acetyltransferase</fullName>
        <ecNumber evidence="2">2.3.-.-</ecNumber>
    </submittedName>
</protein>
<dbReference type="Gene3D" id="3.40.630.30">
    <property type="match status" value="1"/>
</dbReference>
<reference evidence="3" key="1">
    <citation type="journal article" date="2019" name="Int. J. Syst. Evol. Microbiol.">
        <title>The Global Catalogue of Microorganisms (GCM) 10K type strain sequencing project: providing services to taxonomists for standard genome sequencing and annotation.</title>
        <authorList>
            <consortium name="The Broad Institute Genomics Platform"/>
            <consortium name="The Broad Institute Genome Sequencing Center for Infectious Disease"/>
            <person name="Wu L."/>
            <person name="Ma J."/>
        </authorList>
    </citation>
    <scope>NUCLEOTIDE SEQUENCE [LARGE SCALE GENOMIC DNA]</scope>
    <source>
        <strain evidence="3">CCUG 49560</strain>
    </source>
</reference>
<name>A0ABV9EA47_9ACTN</name>
<evidence type="ECO:0000313" key="2">
    <source>
        <dbReference type="EMBL" id="MFC4584879.1"/>
    </source>
</evidence>
<keyword evidence="3" id="KW-1185">Reference proteome</keyword>
<dbReference type="PANTHER" id="PTHR43792:SF16">
    <property type="entry name" value="N-ACETYLTRANSFERASE DOMAIN-CONTAINING PROTEIN"/>
    <property type="match status" value="1"/>
</dbReference>
<gene>
    <name evidence="2" type="ORF">ACFO8L_02260</name>
</gene>
<comment type="caution">
    <text evidence="2">The sequence shown here is derived from an EMBL/GenBank/DDBJ whole genome shotgun (WGS) entry which is preliminary data.</text>
</comment>
<organism evidence="2 3">
    <name type="scientific">Sphaerisporangium corydalis</name>
    <dbReference type="NCBI Taxonomy" id="1441875"/>
    <lineage>
        <taxon>Bacteria</taxon>
        <taxon>Bacillati</taxon>
        <taxon>Actinomycetota</taxon>
        <taxon>Actinomycetes</taxon>
        <taxon>Streptosporangiales</taxon>
        <taxon>Streptosporangiaceae</taxon>
        <taxon>Sphaerisporangium</taxon>
    </lineage>
</organism>
<dbReference type="Pfam" id="PF13302">
    <property type="entry name" value="Acetyltransf_3"/>
    <property type="match status" value="1"/>
</dbReference>
<evidence type="ECO:0000259" key="1">
    <source>
        <dbReference type="PROSITE" id="PS51186"/>
    </source>
</evidence>
<dbReference type="SUPFAM" id="SSF55729">
    <property type="entry name" value="Acyl-CoA N-acyltransferases (Nat)"/>
    <property type="match status" value="1"/>
</dbReference>
<dbReference type="EC" id="2.3.-.-" evidence="2"/>